<proteinExistence type="predicted"/>
<dbReference type="Gene3D" id="1.10.530.10">
    <property type="match status" value="2"/>
</dbReference>
<dbReference type="PANTHER" id="PTHR37179:SF1">
    <property type="entry name" value="TRANSGLYCOSYLASE"/>
    <property type="match status" value="1"/>
</dbReference>
<dbReference type="Proteomes" id="UP000030645">
    <property type="component" value="Unassembled WGS sequence"/>
</dbReference>
<reference evidence="4" key="1">
    <citation type="submission" date="2013-01" db="EMBL/GenBank/DDBJ databases">
        <title>Draft Genome Sequence of a Mulberry Tree, Morus notabilis C.K. Schneid.</title>
        <authorList>
            <person name="He N."/>
            <person name="Zhao S."/>
        </authorList>
    </citation>
    <scope>NUCLEOTIDE SEQUENCE</scope>
</reference>
<dbReference type="Pfam" id="PF01464">
    <property type="entry name" value="SLT"/>
    <property type="match status" value="1"/>
</dbReference>
<dbReference type="EMBL" id="KE344454">
    <property type="protein sequence ID" value="EXB62639.1"/>
    <property type="molecule type" value="Genomic_DNA"/>
</dbReference>
<evidence type="ECO:0000313" key="3">
    <source>
        <dbReference type="EMBL" id="EXB62639.1"/>
    </source>
</evidence>
<dbReference type="InterPro" id="IPR008258">
    <property type="entry name" value="Transglycosylase_SLT_dom_1"/>
</dbReference>
<accession>W9R0M2</accession>
<feature type="domain" description="Transglycosylase SLT" evidence="2">
    <location>
        <begin position="72"/>
        <end position="177"/>
    </location>
</feature>
<feature type="compositionally biased region" description="Acidic residues" evidence="1">
    <location>
        <begin position="585"/>
        <end position="604"/>
    </location>
</feature>
<sequence>MAVSFIYWDDCVDPRDMEAMWKTPEVRAEWLDAGETRGHKVHLSRDPDGQLYLTQTEMRAVADIIICRHFGPQLDPSMICAIAELESDRQPLATRYDKKSKDTTRGIMQLLPKTADWLYRELHYQSYEVEGNSDLLFRPFVNVYFSAAYLKWLSNFDQRERSEEFVIRAYKGGTKKATHKSTMPFWQRYLSVKESFPPRKISEDGLSLNDASSATVSPAPSVSSSQNSNVVYTCWDSRASAEDMEEMWNHSEVLKEWSKSGERKGKVRFSHDEMKRPYLSLVELKAVAEIILSKHFSSKGIKPTVLCALAEVVSMRFVHGVGPRVGIMGMDYSTAFWLYMELGFRAYKVDSVEDLTKPFVSMYFGTAYFIWLSEYEGRERTPQFVVQAYMVGPKDVNFQDAGPIWLKFEDALSYYGDIKNSQAFMASPVATCAGSSGGAQPPSGPHRLPVFCESAPEPRQRRGRGGAKGYEIAQNVLQDGKITVEFDEARGTWKTLGKYGAWFDSAVGIHTRDICEPFHDAWNDISDIDNRTIQNRMPVSTETQESMSVIDNWGDMHHRGASWVNPQAEQTFVKLVDLDAPLPPSDDDSPDDDSDAGDAANLDD</sequence>
<dbReference type="InterPro" id="IPR023346">
    <property type="entry name" value="Lysozyme-like_dom_sf"/>
</dbReference>
<protein>
    <recommendedName>
        <fullName evidence="2">Transglycosylase SLT domain-containing protein</fullName>
    </recommendedName>
</protein>
<keyword evidence="4" id="KW-1185">Reference proteome</keyword>
<dbReference type="PANTHER" id="PTHR37179">
    <property type="entry name" value="TRANSGLYCOSYLASE"/>
    <property type="match status" value="1"/>
</dbReference>
<dbReference type="SUPFAM" id="SSF53955">
    <property type="entry name" value="Lysozyme-like"/>
    <property type="match status" value="2"/>
</dbReference>
<evidence type="ECO:0000259" key="2">
    <source>
        <dbReference type="Pfam" id="PF01464"/>
    </source>
</evidence>
<evidence type="ECO:0000313" key="4">
    <source>
        <dbReference type="Proteomes" id="UP000030645"/>
    </source>
</evidence>
<feature type="region of interest" description="Disordered" evidence="1">
    <location>
        <begin position="577"/>
        <end position="604"/>
    </location>
</feature>
<organism evidence="3 4">
    <name type="scientific">Morus notabilis</name>
    <dbReference type="NCBI Taxonomy" id="981085"/>
    <lineage>
        <taxon>Eukaryota</taxon>
        <taxon>Viridiplantae</taxon>
        <taxon>Streptophyta</taxon>
        <taxon>Embryophyta</taxon>
        <taxon>Tracheophyta</taxon>
        <taxon>Spermatophyta</taxon>
        <taxon>Magnoliopsida</taxon>
        <taxon>eudicotyledons</taxon>
        <taxon>Gunneridae</taxon>
        <taxon>Pentapetalae</taxon>
        <taxon>rosids</taxon>
        <taxon>fabids</taxon>
        <taxon>Rosales</taxon>
        <taxon>Moraceae</taxon>
        <taxon>Moreae</taxon>
        <taxon>Morus</taxon>
    </lineage>
</organism>
<dbReference type="AlphaFoldDB" id="W9R0M2"/>
<dbReference type="eggNOG" id="ENOG502QQ89">
    <property type="taxonomic scope" value="Eukaryota"/>
</dbReference>
<name>W9R0M2_9ROSA</name>
<gene>
    <name evidence="3" type="ORF">L484_023934</name>
</gene>
<evidence type="ECO:0000256" key="1">
    <source>
        <dbReference type="SAM" id="MobiDB-lite"/>
    </source>
</evidence>